<dbReference type="RefSeq" id="WP_255900155.1">
    <property type="nucleotide sequence ID" value="NZ_JAFMZO010000001.1"/>
</dbReference>
<name>A0ABW4ZGU8_9SPHI</name>
<reference evidence="2" key="1">
    <citation type="journal article" date="2019" name="Int. J. Syst. Evol. Microbiol.">
        <title>The Global Catalogue of Microorganisms (GCM) 10K type strain sequencing project: providing services to taxonomists for standard genome sequencing and annotation.</title>
        <authorList>
            <consortium name="The Broad Institute Genomics Platform"/>
            <consortium name="The Broad Institute Genome Sequencing Center for Infectious Disease"/>
            <person name="Wu L."/>
            <person name="Ma J."/>
        </authorList>
    </citation>
    <scope>NUCLEOTIDE SEQUENCE [LARGE SCALE GENOMIC DNA]</scope>
    <source>
        <strain evidence="2">KCTC 42217</strain>
    </source>
</reference>
<keyword evidence="2" id="KW-1185">Reference proteome</keyword>
<comment type="caution">
    <text evidence="1">The sequence shown here is derived from an EMBL/GenBank/DDBJ whole genome shotgun (WGS) entry which is preliminary data.</text>
</comment>
<gene>
    <name evidence="1" type="ORF">ACFSJU_01740</name>
</gene>
<organism evidence="1 2">
    <name type="scientific">Paradesertivirga mongoliensis</name>
    <dbReference type="NCBI Taxonomy" id="2100740"/>
    <lineage>
        <taxon>Bacteria</taxon>
        <taxon>Pseudomonadati</taxon>
        <taxon>Bacteroidota</taxon>
        <taxon>Sphingobacteriia</taxon>
        <taxon>Sphingobacteriales</taxon>
        <taxon>Sphingobacteriaceae</taxon>
        <taxon>Paradesertivirga</taxon>
    </lineage>
</organism>
<dbReference type="EMBL" id="JBHUHZ010000001">
    <property type="protein sequence ID" value="MFD2161091.1"/>
    <property type="molecule type" value="Genomic_DNA"/>
</dbReference>
<accession>A0ABW4ZGU8</accession>
<proteinExistence type="predicted"/>
<protein>
    <submittedName>
        <fullName evidence="1">Uncharacterized protein</fullName>
    </submittedName>
</protein>
<evidence type="ECO:0000313" key="2">
    <source>
        <dbReference type="Proteomes" id="UP001597387"/>
    </source>
</evidence>
<sequence>MDRFEIVVLKDEEKLQFEVIDYVHHEDDNRCKFEVLRNGALVASFEPDRRGFMHICKNCGIVDEATLHLIADKLETIAL</sequence>
<dbReference type="Proteomes" id="UP001597387">
    <property type="component" value="Unassembled WGS sequence"/>
</dbReference>
<evidence type="ECO:0000313" key="1">
    <source>
        <dbReference type="EMBL" id="MFD2161091.1"/>
    </source>
</evidence>